<comment type="caution">
    <text evidence="2">The sequence shown here is derived from an EMBL/GenBank/DDBJ whole genome shotgun (WGS) entry which is preliminary data.</text>
</comment>
<feature type="compositionally biased region" description="Polar residues" evidence="1">
    <location>
        <begin position="55"/>
        <end position="66"/>
    </location>
</feature>
<name>A0A5B7GII4_PORTR</name>
<evidence type="ECO:0000313" key="2">
    <source>
        <dbReference type="EMBL" id="MPC57077.1"/>
    </source>
</evidence>
<dbReference type="AlphaFoldDB" id="A0A5B7GII4"/>
<reference evidence="2 3" key="1">
    <citation type="submission" date="2019-05" db="EMBL/GenBank/DDBJ databases">
        <title>Another draft genome of Portunus trituberculatus and its Hox gene families provides insights of decapod evolution.</title>
        <authorList>
            <person name="Jeong J.-H."/>
            <person name="Song I."/>
            <person name="Kim S."/>
            <person name="Choi T."/>
            <person name="Kim D."/>
            <person name="Ryu S."/>
            <person name="Kim W."/>
        </authorList>
    </citation>
    <scope>NUCLEOTIDE SEQUENCE [LARGE SCALE GENOMIC DNA]</scope>
    <source>
        <tissue evidence="2">Muscle</tissue>
    </source>
</reference>
<feature type="compositionally biased region" description="Basic and acidic residues" evidence="1">
    <location>
        <begin position="28"/>
        <end position="41"/>
    </location>
</feature>
<feature type="region of interest" description="Disordered" evidence="1">
    <location>
        <begin position="28"/>
        <end position="76"/>
    </location>
</feature>
<evidence type="ECO:0000256" key="1">
    <source>
        <dbReference type="SAM" id="MobiDB-lite"/>
    </source>
</evidence>
<evidence type="ECO:0000313" key="3">
    <source>
        <dbReference type="Proteomes" id="UP000324222"/>
    </source>
</evidence>
<dbReference type="EMBL" id="VSRR010014491">
    <property type="protein sequence ID" value="MPC57077.1"/>
    <property type="molecule type" value="Genomic_DNA"/>
</dbReference>
<accession>A0A5B7GII4</accession>
<gene>
    <name evidence="2" type="ORF">E2C01_051049</name>
</gene>
<sequence>MDDCVKGKRTAPQNRFLLSKIAAYRSRGSRDVQGEAGERVGGDPYIVPSRPPLTTDIQDNTVNSGARETKGKKTNE</sequence>
<organism evidence="2 3">
    <name type="scientific">Portunus trituberculatus</name>
    <name type="common">Swimming crab</name>
    <name type="synonym">Neptunus trituberculatus</name>
    <dbReference type="NCBI Taxonomy" id="210409"/>
    <lineage>
        <taxon>Eukaryota</taxon>
        <taxon>Metazoa</taxon>
        <taxon>Ecdysozoa</taxon>
        <taxon>Arthropoda</taxon>
        <taxon>Crustacea</taxon>
        <taxon>Multicrustacea</taxon>
        <taxon>Malacostraca</taxon>
        <taxon>Eumalacostraca</taxon>
        <taxon>Eucarida</taxon>
        <taxon>Decapoda</taxon>
        <taxon>Pleocyemata</taxon>
        <taxon>Brachyura</taxon>
        <taxon>Eubrachyura</taxon>
        <taxon>Portunoidea</taxon>
        <taxon>Portunidae</taxon>
        <taxon>Portuninae</taxon>
        <taxon>Portunus</taxon>
    </lineage>
</organism>
<proteinExistence type="predicted"/>
<feature type="compositionally biased region" description="Basic and acidic residues" evidence="1">
    <location>
        <begin position="67"/>
        <end position="76"/>
    </location>
</feature>
<dbReference type="Proteomes" id="UP000324222">
    <property type="component" value="Unassembled WGS sequence"/>
</dbReference>
<protein>
    <submittedName>
        <fullName evidence="2">Uncharacterized protein</fullName>
    </submittedName>
</protein>
<keyword evidence="3" id="KW-1185">Reference proteome</keyword>